<accession>X0YYJ2</accession>
<name>X0YYJ2_9ZZZZ</name>
<gene>
    <name evidence="1" type="ORF">S01H1_76214</name>
</gene>
<dbReference type="EMBL" id="BARS01051135">
    <property type="protein sequence ID" value="GAG53333.1"/>
    <property type="molecule type" value="Genomic_DNA"/>
</dbReference>
<feature type="non-terminal residue" evidence="1">
    <location>
        <position position="162"/>
    </location>
</feature>
<evidence type="ECO:0000313" key="1">
    <source>
        <dbReference type="EMBL" id="GAG53333.1"/>
    </source>
</evidence>
<protein>
    <submittedName>
        <fullName evidence="1">Uncharacterized protein</fullName>
    </submittedName>
</protein>
<comment type="caution">
    <text evidence="1">The sequence shown here is derived from an EMBL/GenBank/DDBJ whole genome shotgun (WGS) entry which is preliminary data.</text>
</comment>
<proteinExistence type="predicted"/>
<reference evidence="1" key="1">
    <citation type="journal article" date="2014" name="Front. Microbiol.">
        <title>High frequency of phylogenetically diverse reductive dehalogenase-homologous genes in deep subseafloor sedimentary metagenomes.</title>
        <authorList>
            <person name="Kawai M."/>
            <person name="Futagami T."/>
            <person name="Toyoda A."/>
            <person name="Takaki Y."/>
            <person name="Nishi S."/>
            <person name="Hori S."/>
            <person name="Arai W."/>
            <person name="Tsubouchi T."/>
            <person name="Morono Y."/>
            <person name="Uchiyama I."/>
            <person name="Ito T."/>
            <person name="Fujiyama A."/>
            <person name="Inagaki F."/>
            <person name="Takami H."/>
        </authorList>
    </citation>
    <scope>NUCLEOTIDE SEQUENCE</scope>
    <source>
        <strain evidence="1">Expedition CK06-06</strain>
    </source>
</reference>
<dbReference type="AlphaFoldDB" id="X0YYJ2"/>
<organism evidence="1">
    <name type="scientific">marine sediment metagenome</name>
    <dbReference type="NCBI Taxonomy" id="412755"/>
    <lineage>
        <taxon>unclassified sequences</taxon>
        <taxon>metagenomes</taxon>
        <taxon>ecological metagenomes</taxon>
    </lineage>
</organism>
<sequence length="162" mass="16699">MANEYDNDLLNRDHRIYGGALTPVIVANMISYEKVVDCLGDAFVCVSHGQHEVHRGTFFVVDHVNLALAAAATMSLGATIPADVFCHFRFIVSAGGAVHIELKEGIGFTGGAVETIYNVNRNGPAAPFNAVSDAALAGGTVILEYVVAAGAGPKAAGGEGGL</sequence>